<accession>A0A7S3WHE7</accession>
<dbReference type="AlphaFoldDB" id="A0A7S3WHE7"/>
<reference evidence="2" key="1">
    <citation type="submission" date="2021-01" db="EMBL/GenBank/DDBJ databases">
        <authorList>
            <person name="Corre E."/>
            <person name="Pelletier E."/>
            <person name="Niang G."/>
            <person name="Scheremetjew M."/>
            <person name="Finn R."/>
            <person name="Kale V."/>
            <person name="Holt S."/>
            <person name="Cochrane G."/>
            <person name="Meng A."/>
            <person name="Brown T."/>
            <person name="Cohen L."/>
        </authorList>
    </citation>
    <scope>NUCLEOTIDE SEQUENCE</scope>
    <source>
        <strain evidence="2">379</strain>
    </source>
</reference>
<organism evidence="2">
    <name type="scientific">Emiliania huxleyi</name>
    <name type="common">Coccolithophore</name>
    <name type="synonym">Pontosphaera huxleyi</name>
    <dbReference type="NCBI Taxonomy" id="2903"/>
    <lineage>
        <taxon>Eukaryota</taxon>
        <taxon>Haptista</taxon>
        <taxon>Haptophyta</taxon>
        <taxon>Prymnesiophyceae</taxon>
        <taxon>Isochrysidales</taxon>
        <taxon>Noelaerhabdaceae</taxon>
        <taxon>Emiliania</taxon>
    </lineage>
</organism>
<evidence type="ECO:0000256" key="1">
    <source>
        <dbReference type="SAM" id="Phobius"/>
    </source>
</evidence>
<keyword evidence="1" id="KW-0812">Transmembrane</keyword>
<keyword evidence="1" id="KW-0472">Membrane</keyword>
<gene>
    <name evidence="2" type="ORF">EHUX00137_LOCUS22772</name>
</gene>
<evidence type="ECO:0000313" key="2">
    <source>
        <dbReference type="EMBL" id="CAE0558107.1"/>
    </source>
</evidence>
<feature type="transmembrane region" description="Helical" evidence="1">
    <location>
        <begin position="254"/>
        <end position="276"/>
    </location>
</feature>
<dbReference type="EMBL" id="HBIR01029467">
    <property type="protein sequence ID" value="CAE0558107.1"/>
    <property type="molecule type" value="Transcribed_RNA"/>
</dbReference>
<protein>
    <submittedName>
        <fullName evidence="2">Uncharacterized protein</fullName>
    </submittedName>
</protein>
<sequence>MLFAVVFSSSASVGYTLSAAGAAPRPALQSAGAAPAAAFSGLRLAAARVRMSDEMSEEEFLAMQDAEELVDAEGNVVTQTQELSEGAKRVVRGMRSETGVEFAPWMKVDAEAIARADRERKERKARQAAQAKQLDPYAMDPQAAELGAGGGLKSKILSEDEVELKWSTGNEEGNAGFIVQRRQGGTDAFADLESFESFAPLRTKGPGGGDYTFIDDTCSPGTWVYRILDCDSTGTRSAVCQKLVEIDAQSEQTFTLIVGGVIAALALALVAAGISADPIQTTAGGRAGF</sequence>
<keyword evidence="1" id="KW-1133">Transmembrane helix</keyword>
<proteinExistence type="predicted"/>
<name>A0A7S3WHE7_EMIHU</name>